<organism evidence="1 2">
    <name type="scientific">Corynebacterium doosanense CAU 212 = DSM 45436</name>
    <dbReference type="NCBI Taxonomy" id="558173"/>
    <lineage>
        <taxon>Bacteria</taxon>
        <taxon>Bacillati</taxon>
        <taxon>Actinomycetota</taxon>
        <taxon>Actinomycetes</taxon>
        <taxon>Mycobacteriales</taxon>
        <taxon>Corynebacteriaceae</taxon>
        <taxon>Corynebacterium</taxon>
    </lineage>
</organism>
<dbReference type="AlphaFoldDB" id="A0A097II46"/>
<evidence type="ECO:0000313" key="1">
    <source>
        <dbReference type="EMBL" id="AIT61805.1"/>
    </source>
</evidence>
<name>A0A097II46_9CORY</name>
<accession>A0A097II46</accession>
<reference evidence="1 2" key="1">
    <citation type="submission" date="2013-09" db="EMBL/GenBank/DDBJ databases">
        <title>Complete genome sequence of Corynebacterium doosanense CAU 212(T) (=DSM 45436(T)), isolated from activated sludge.</title>
        <authorList>
            <person name="Schaffert L."/>
            <person name="Albersmeier A."/>
            <person name="Kalinowski J."/>
            <person name="Ruckert C."/>
        </authorList>
    </citation>
    <scope>NUCLEOTIDE SEQUENCE [LARGE SCALE GENOMIC DNA]</scope>
    <source>
        <strain evidence="1 2">CAU 212</strain>
    </source>
</reference>
<dbReference type="HOGENOM" id="CLU_067089_1_0_11"/>
<gene>
    <name evidence="1" type="ORF">CDOO_11425</name>
</gene>
<dbReference type="KEGG" id="cdo:CDOO_11425"/>
<dbReference type="EMBL" id="CP006764">
    <property type="protein sequence ID" value="AIT61805.1"/>
    <property type="molecule type" value="Genomic_DNA"/>
</dbReference>
<proteinExistence type="predicted"/>
<evidence type="ECO:0008006" key="3">
    <source>
        <dbReference type="Google" id="ProtNLM"/>
    </source>
</evidence>
<sequence length="228" mass="26167">MYPQITLCAVPNASAAPLAEVQRSLSIPRFSRYLAHHSGDPDRATQLYAWNADVSARFMLPIHFAEVSIRNAVNEALSEVYGDRWPWVEAFENSLPEVRGRNFKPREELKRVRSREESTGKVIAELKLIFWVRMFDSRHHHRLWQPHIAAVLPDAAISDPASLRENVKTRLDRLRVLRNRLSHHEPIFDQDLEAYLTHSLELVGYRSAAVREWVASLESVSSALGEKP</sequence>
<evidence type="ECO:0000313" key="2">
    <source>
        <dbReference type="Proteomes" id="UP000029914"/>
    </source>
</evidence>
<protein>
    <recommendedName>
        <fullName evidence="3">CAAX protease</fullName>
    </recommendedName>
</protein>
<keyword evidence="2" id="KW-1185">Reference proteome</keyword>
<dbReference type="STRING" id="558173.CDOO_11425"/>
<dbReference type="Proteomes" id="UP000029914">
    <property type="component" value="Chromosome"/>
</dbReference>
<dbReference type="eggNOG" id="ENOG50333S7">
    <property type="taxonomic scope" value="Bacteria"/>
</dbReference>